<dbReference type="EMBL" id="JACXVP010000007">
    <property type="protein sequence ID" value="KAG5594956.1"/>
    <property type="molecule type" value="Genomic_DNA"/>
</dbReference>
<name>A0A9J5Y6T9_SOLCO</name>
<accession>A0A9J5Y6T9</accession>
<keyword evidence="2" id="KW-1185">Reference proteome</keyword>
<dbReference type="AlphaFoldDB" id="A0A9J5Y6T9"/>
<gene>
    <name evidence="1" type="ORF">H5410_036188</name>
</gene>
<reference evidence="1 2" key="1">
    <citation type="submission" date="2020-09" db="EMBL/GenBank/DDBJ databases">
        <title>De no assembly of potato wild relative species, Solanum commersonii.</title>
        <authorList>
            <person name="Cho K."/>
        </authorList>
    </citation>
    <scope>NUCLEOTIDE SEQUENCE [LARGE SCALE GENOMIC DNA]</scope>
    <source>
        <strain evidence="1">LZ3.2</strain>
        <tissue evidence="1">Leaf</tissue>
    </source>
</reference>
<dbReference type="Proteomes" id="UP000824120">
    <property type="component" value="Chromosome 7"/>
</dbReference>
<comment type="caution">
    <text evidence="1">The sequence shown here is derived from an EMBL/GenBank/DDBJ whole genome shotgun (WGS) entry which is preliminary data.</text>
</comment>
<evidence type="ECO:0000313" key="1">
    <source>
        <dbReference type="EMBL" id="KAG5594956.1"/>
    </source>
</evidence>
<feature type="non-terminal residue" evidence="1">
    <location>
        <position position="1"/>
    </location>
</feature>
<organism evidence="1 2">
    <name type="scientific">Solanum commersonii</name>
    <name type="common">Commerson's wild potato</name>
    <name type="synonym">Commerson's nightshade</name>
    <dbReference type="NCBI Taxonomy" id="4109"/>
    <lineage>
        <taxon>Eukaryota</taxon>
        <taxon>Viridiplantae</taxon>
        <taxon>Streptophyta</taxon>
        <taxon>Embryophyta</taxon>
        <taxon>Tracheophyta</taxon>
        <taxon>Spermatophyta</taxon>
        <taxon>Magnoliopsida</taxon>
        <taxon>eudicotyledons</taxon>
        <taxon>Gunneridae</taxon>
        <taxon>Pentapetalae</taxon>
        <taxon>asterids</taxon>
        <taxon>lamiids</taxon>
        <taxon>Solanales</taxon>
        <taxon>Solanaceae</taxon>
        <taxon>Solanoideae</taxon>
        <taxon>Solaneae</taxon>
        <taxon>Solanum</taxon>
    </lineage>
</organism>
<evidence type="ECO:0000313" key="2">
    <source>
        <dbReference type="Proteomes" id="UP000824120"/>
    </source>
</evidence>
<sequence>MNGLRRRLCLKAVTRYSKETELIQETAPLGLDPNPFGWVILLLYGRGHSNWKLCLDYANI</sequence>
<protein>
    <submittedName>
        <fullName evidence="1">Uncharacterized protein</fullName>
    </submittedName>
</protein>
<proteinExistence type="predicted"/>